<gene>
    <name evidence="3" type="ORF">L1049_006750</name>
</gene>
<evidence type="ECO:0000256" key="2">
    <source>
        <dbReference type="ARBA" id="ARBA00022679"/>
    </source>
</evidence>
<sequence>MSSTGTGAHVLVFPYPAQGHMLPLLDLTHQLALHNLTITILVTPKNLPILTALLSAQPSIQTLVLPFPHHPSLPYGVENVREIGNHGNAPIIGALAKLHDPIIQWFKSHPNPPVAILSDFFLGWTLHLANHLGVPRIAFFSSGSFLISVTDHLWRNVNAVRSLPVVSFDDLPRSPSFTEKHLPSVFRYYRESDPDWELVRNGMIANTSSWGCVFNTFDALEGEYLDYLRKKMGHPRVWGVGPLCLTGGLELKGRGNTNPHSNSSVLTWLDGCPDGSVVYVCFGSQKPLKRDQTEALALALERSGIRFVWVVKSVTTQQAKDGYGFVPDGFEERVGDRGMVIKGWAPQVLILSHRAVGGFLSHCGWNSVSEAIVAGTVILAWPMEADQFVNARLLVDDMGVAVRACEGEDTVPDSAELAQTIAESLSENIPQKLRAKELRDKALTAVDVGGSSSRDLDGLVKELGQLQLKQD</sequence>
<proteinExistence type="inferred from homology"/>
<evidence type="ECO:0000313" key="3">
    <source>
        <dbReference type="EMBL" id="KAK9277211.1"/>
    </source>
</evidence>
<dbReference type="FunFam" id="3.40.50.2000:FF:000064">
    <property type="entry name" value="Glycosyltransferase"/>
    <property type="match status" value="1"/>
</dbReference>
<organism evidence="3 4">
    <name type="scientific">Liquidambar formosana</name>
    <name type="common">Formosan gum</name>
    <dbReference type="NCBI Taxonomy" id="63359"/>
    <lineage>
        <taxon>Eukaryota</taxon>
        <taxon>Viridiplantae</taxon>
        <taxon>Streptophyta</taxon>
        <taxon>Embryophyta</taxon>
        <taxon>Tracheophyta</taxon>
        <taxon>Spermatophyta</taxon>
        <taxon>Magnoliopsida</taxon>
        <taxon>eudicotyledons</taxon>
        <taxon>Gunneridae</taxon>
        <taxon>Pentapetalae</taxon>
        <taxon>Saxifragales</taxon>
        <taxon>Altingiaceae</taxon>
        <taxon>Liquidambar</taxon>
    </lineage>
</organism>
<dbReference type="Proteomes" id="UP001415857">
    <property type="component" value="Unassembled WGS sequence"/>
</dbReference>
<dbReference type="Gene3D" id="3.40.50.2000">
    <property type="entry name" value="Glycogen Phosphorylase B"/>
    <property type="match status" value="2"/>
</dbReference>
<comment type="similarity">
    <text evidence="1">Belongs to the UDP-glycosyltransferase family.</text>
</comment>
<evidence type="ECO:0000256" key="1">
    <source>
        <dbReference type="ARBA" id="ARBA00009995"/>
    </source>
</evidence>
<dbReference type="SUPFAM" id="SSF53756">
    <property type="entry name" value="UDP-Glycosyltransferase/glycogen phosphorylase"/>
    <property type="match status" value="1"/>
</dbReference>
<comment type="caution">
    <text evidence="3">The sequence shown here is derived from an EMBL/GenBank/DDBJ whole genome shotgun (WGS) entry which is preliminary data.</text>
</comment>
<dbReference type="GO" id="GO:0035251">
    <property type="term" value="F:UDP-glucosyltransferase activity"/>
    <property type="evidence" value="ECO:0007669"/>
    <property type="project" value="TreeGrafter"/>
</dbReference>
<dbReference type="AlphaFoldDB" id="A0AAP0WU49"/>
<dbReference type="Pfam" id="PF00201">
    <property type="entry name" value="UDPGT"/>
    <property type="match status" value="1"/>
</dbReference>
<dbReference type="InterPro" id="IPR002213">
    <property type="entry name" value="UDP_glucos_trans"/>
</dbReference>
<dbReference type="FunFam" id="3.40.50.2000:FF:000143">
    <property type="entry name" value="UDP-glycosyltransferase 89B1"/>
    <property type="match status" value="1"/>
</dbReference>
<reference evidence="3 4" key="1">
    <citation type="journal article" date="2024" name="Plant J.">
        <title>Genome sequences and population genomics reveal climatic adaptation and genomic divergence between two closely related sweetgum species.</title>
        <authorList>
            <person name="Xu W.Q."/>
            <person name="Ren C.Q."/>
            <person name="Zhang X.Y."/>
            <person name="Comes H.P."/>
            <person name="Liu X.H."/>
            <person name="Li Y.G."/>
            <person name="Kettle C.J."/>
            <person name="Jalonen R."/>
            <person name="Gaisberger H."/>
            <person name="Ma Y.Z."/>
            <person name="Qiu Y.X."/>
        </authorList>
    </citation>
    <scope>NUCLEOTIDE SEQUENCE [LARGE SCALE GENOMIC DNA]</scope>
    <source>
        <strain evidence="3">Hangzhou</strain>
    </source>
</reference>
<keyword evidence="2" id="KW-0808">Transferase</keyword>
<dbReference type="EMBL" id="JBBPBK010000010">
    <property type="protein sequence ID" value="KAK9277211.1"/>
    <property type="molecule type" value="Genomic_DNA"/>
</dbReference>
<dbReference type="PANTHER" id="PTHR48047:SF28">
    <property type="entry name" value="F11M15.8 PROTEIN"/>
    <property type="match status" value="1"/>
</dbReference>
<accession>A0AAP0WU49</accession>
<evidence type="ECO:0000313" key="4">
    <source>
        <dbReference type="Proteomes" id="UP001415857"/>
    </source>
</evidence>
<name>A0AAP0WU49_LIQFO</name>
<protein>
    <submittedName>
        <fullName evidence="3">Uncharacterized protein</fullName>
    </submittedName>
</protein>
<dbReference type="CDD" id="cd03784">
    <property type="entry name" value="GT1_Gtf-like"/>
    <property type="match status" value="1"/>
</dbReference>
<dbReference type="PANTHER" id="PTHR48047">
    <property type="entry name" value="GLYCOSYLTRANSFERASE"/>
    <property type="match status" value="1"/>
</dbReference>
<keyword evidence="4" id="KW-1185">Reference proteome</keyword>